<gene>
    <name evidence="2" type="ORF">HannXRQ_Chr02g0051451</name>
    <name evidence="1" type="ORF">HanXRQr2_Chr02g0076121</name>
</gene>
<sequence>MGARERVKELLGPMLVEMVKCDGPQYDELVVEFHSTFHHREGSFFESDAVSFSLGRMLHELSIPQFAIASSFYDLEGTSTDEFVNGLRAVYVNLRELCVTSAELARFWGTIADMVLVSQILLLLFEIRFIGSC</sequence>
<dbReference type="Gramene" id="mRNA:HanXRQr2_Chr02g0076121">
    <property type="protein sequence ID" value="CDS:HanXRQr2_Chr02g0076121.1"/>
    <property type="gene ID" value="HanXRQr2_Chr02g0076121"/>
</dbReference>
<dbReference type="EMBL" id="MNCJ02000317">
    <property type="protein sequence ID" value="KAF5819306.1"/>
    <property type="molecule type" value="Genomic_DNA"/>
</dbReference>
<dbReference type="Proteomes" id="UP000215914">
    <property type="component" value="Chromosome 2"/>
</dbReference>
<reference evidence="1 3" key="1">
    <citation type="journal article" date="2017" name="Nature">
        <title>The sunflower genome provides insights into oil metabolism, flowering and Asterid evolution.</title>
        <authorList>
            <person name="Badouin H."/>
            <person name="Gouzy J."/>
            <person name="Grassa C.J."/>
            <person name="Murat F."/>
            <person name="Staton S.E."/>
            <person name="Cottret L."/>
            <person name="Lelandais-Briere C."/>
            <person name="Owens G.L."/>
            <person name="Carrere S."/>
            <person name="Mayjonade B."/>
            <person name="Legrand L."/>
            <person name="Gill N."/>
            <person name="Kane N.C."/>
            <person name="Bowers J.E."/>
            <person name="Hubner S."/>
            <person name="Bellec A."/>
            <person name="Berard A."/>
            <person name="Berges H."/>
            <person name="Blanchet N."/>
            <person name="Boniface M.C."/>
            <person name="Brunel D."/>
            <person name="Catrice O."/>
            <person name="Chaidir N."/>
            <person name="Claudel C."/>
            <person name="Donnadieu C."/>
            <person name="Faraut T."/>
            <person name="Fievet G."/>
            <person name="Helmstetter N."/>
            <person name="King M."/>
            <person name="Knapp S.J."/>
            <person name="Lai Z."/>
            <person name="Le Paslier M.C."/>
            <person name="Lippi Y."/>
            <person name="Lorenzon L."/>
            <person name="Mandel J.R."/>
            <person name="Marage G."/>
            <person name="Marchand G."/>
            <person name="Marquand E."/>
            <person name="Bret-Mestries E."/>
            <person name="Morien E."/>
            <person name="Nambeesan S."/>
            <person name="Nguyen T."/>
            <person name="Pegot-Espagnet P."/>
            <person name="Pouilly N."/>
            <person name="Raftis F."/>
            <person name="Sallet E."/>
            <person name="Schiex T."/>
            <person name="Thomas J."/>
            <person name="Vandecasteele C."/>
            <person name="Vares D."/>
            <person name="Vear F."/>
            <person name="Vautrin S."/>
            <person name="Crespi M."/>
            <person name="Mangin B."/>
            <person name="Burke J.M."/>
            <person name="Salse J."/>
            <person name="Munos S."/>
            <person name="Vincourt P."/>
            <person name="Rieseberg L.H."/>
            <person name="Langlade N.B."/>
        </authorList>
    </citation>
    <scope>NUCLEOTIDE SEQUENCE [LARGE SCALE GENOMIC DNA]</scope>
    <source>
        <strain evidence="3">cv. SF193</strain>
        <tissue evidence="1">Leaves</tissue>
    </source>
</reference>
<accession>A0A251VH28</accession>
<evidence type="ECO:0000313" key="2">
    <source>
        <dbReference type="EMBL" id="OTG34947.1"/>
    </source>
</evidence>
<evidence type="ECO:0000313" key="1">
    <source>
        <dbReference type="EMBL" id="KAF5819306.1"/>
    </source>
</evidence>
<keyword evidence="3" id="KW-1185">Reference proteome</keyword>
<protein>
    <submittedName>
        <fullName evidence="2">Uncharacterized protein</fullName>
    </submittedName>
</protein>
<proteinExistence type="predicted"/>
<dbReference type="EMBL" id="CM007891">
    <property type="protein sequence ID" value="OTG34947.1"/>
    <property type="molecule type" value="Genomic_DNA"/>
</dbReference>
<reference evidence="1" key="3">
    <citation type="submission" date="2020-06" db="EMBL/GenBank/DDBJ databases">
        <title>Helianthus annuus Genome sequencing and assembly Release 2.</title>
        <authorList>
            <person name="Gouzy J."/>
            <person name="Langlade N."/>
            <person name="Munos S."/>
        </authorList>
    </citation>
    <scope>NUCLEOTIDE SEQUENCE</scope>
    <source>
        <tissue evidence="1">Leaves</tissue>
    </source>
</reference>
<name>A0A251VH28_HELAN</name>
<reference evidence="2" key="2">
    <citation type="submission" date="2017-02" db="EMBL/GenBank/DDBJ databases">
        <title>Sunflower complete genome.</title>
        <authorList>
            <person name="Langlade N."/>
            <person name="Munos S."/>
        </authorList>
    </citation>
    <scope>NUCLEOTIDE SEQUENCE [LARGE SCALE GENOMIC DNA]</scope>
    <source>
        <tissue evidence="2">Leaves</tissue>
    </source>
</reference>
<dbReference type="InParanoid" id="A0A251VH28"/>
<dbReference type="AlphaFoldDB" id="A0A251VH28"/>
<evidence type="ECO:0000313" key="3">
    <source>
        <dbReference type="Proteomes" id="UP000215914"/>
    </source>
</evidence>
<organism evidence="2 3">
    <name type="scientific">Helianthus annuus</name>
    <name type="common">Common sunflower</name>
    <dbReference type="NCBI Taxonomy" id="4232"/>
    <lineage>
        <taxon>Eukaryota</taxon>
        <taxon>Viridiplantae</taxon>
        <taxon>Streptophyta</taxon>
        <taxon>Embryophyta</taxon>
        <taxon>Tracheophyta</taxon>
        <taxon>Spermatophyta</taxon>
        <taxon>Magnoliopsida</taxon>
        <taxon>eudicotyledons</taxon>
        <taxon>Gunneridae</taxon>
        <taxon>Pentapetalae</taxon>
        <taxon>asterids</taxon>
        <taxon>campanulids</taxon>
        <taxon>Asterales</taxon>
        <taxon>Asteraceae</taxon>
        <taxon>Asteroideae</taxon>
        <taxon>Heliantheae alliance</taxon>
        <taxon>Heliantheae</taxon>
        <taxon>Helianthus</taxon>
    </lineage>
</organism>